<dbReference type="InterPro" id="IPR014327">
    <property type="entry name" value="RNA_pol_sigma70_bacteroid"/>
</dbReference>
<dbReference type="OrthoDB" id="656273at2"/>
<dbReference type="InterPro" id="IPR014284">
    <property type="entry name" value="RNA_pol_sigma-70_dom"/>
</dbReference>
<dbReference type="InterPro" id="IPR036388">
    <property type="entry name" value="WH-like_DNA-bd_sf"/>
</dbReference>
<dbReference type="InterPro" id="IPR013324">
    <property type="entry name" value="RNA_pol_sigma_r3/r4-like"/>
</dbReference>
<keyword evidence="4" id="KW-0804">Transcription</keyword>
<proteinExistence type="inferred from homology"/>
<dbReference type="GO" id="GO:0016987">
    <property type="term" value="F:sigma factor activity"/>
    <property type="evidence" value="ECO:0007669"/>
    <property type="project" value="UniProtKB-KW"/>
</dbReference>
<evidence type="ECO:0000256" key="1">
    <source>
        <dbReference type="ARBA" id="ARBA00010641"/>
    </source>
</evidence>
<reference evidence="7 8" key="1">
    <citation type="submission" date="2019-04" db="EMBL/GenBank/DDBJ databases">
        <title>Sphingobacterium olei sp. nov., isolated from oil-contaminated soil.</title>
        <authorList>
            <person name="Liu B."/>
        </authorList>
    </citation>
    <scope>NUCLEOTIDE SEQUENCE [LARGE SCALE GENOMIC DNA]</scope>
    <source>
        <strain evidence="7 8">Y3L14</strain>
    </source>
</reference>
<dbReference type="PANTHER" id="PTHR43133">
    <property type="entry name" value="RNA POLYMERASE ECF-TYPE SIGMA FACTO"/>
    <property type="match status" value="1"/>
</dbReference>
<accession>A0A4U0GZV3</accession>
<dbReference type="InterPro" id="IPR013325">
    <property type="entry name" value="RNA_pol_sigma_r2"/>
</dbReference>
<keyword evidence="3" id="KW-0731">Sigma factor</keyword>
<keyword evidence="2" id="KW-0805">Transcription regulation</keyword>
<feature type="domain" description="RNA polymerase sigma factor 70 region 4 type 2" evidence="6">
    <location>
        <begin position="107"/>
        <end position="153"/>
    </location>
</feature>
<dbReference type="InterPro" id="IPR007627">
    <property type="entry name" value="RNA_pol_sigma70_r2"/>
</dbReference>
<dbReference type="SUPFAM" id="SSF88946">
    <property type="entry name" value="Sigma2 domain of RNA polymerase sigma factors"/>
    <property type="match status" value="1"/>
</dbReference>
<dbReference type="AlphaFoldDB" id="A0A4U0GZV3"/>
<gene>
    <name evidence="7" type="ORF">FAZ19_13820</name>
</gene>
<sequence length="175" mass="20380">MNDIAAGLFKRYYKGLCYFAWKLVGDSELAEDLVQDAFIVYLQRKDDISDDENSIRSFLYTAVKFAAFNISRKNKVVAKYWTKVDFREMDEIDLEHTIIQSEFYSRVNQIIATLPPSCQEICKMGYIEGYSNEEISEILKLSVNTVKTQKRRGITVLRSFMKPELMAFFLAFTDI</sequence>
<evidence type="ECO:0000256" key="4">
    <source>
        <dbReference type="ARBA" id="ARBA00023163"/>
    </source>
</evidence>
<evidence type="ECO:0000256" key="2">
    <source>
        <dbReference type="ARBA" id="ARBA00023015"/>
    </source>
</evidence>
<dbReference type="Proteomes" id="UP000309872">
    <property type="component" value="Unassembled WGS sequence"/>
</dbReference>
<dbReference type="CDD" id="cd06171">
    <property type="entry name" value="Sigma70_r4"/>
    <property type="match status" value="1"/>
</dbReference>
<evidence type="ECO:0000313" key="8">
    <source>
        <dbReference type="Proteomes" id="UP000309872"/>
    </source>
</evidence>
<comment type="similarity">
    <text evidence="1">Belongs to the sigma-70 factor family. ECF subfamily.</text>
</comment>
<dbReference type="Gene3D" id="1.10.10.10">
    <property type="entry name" value="Winged helix-like DNA-binding domain superfamily/Winged helix DNA-binding domain"/>
    <property type="match status" value="1"/>
</dbReference>
<dbReference type="Pfam" id="PF08281">
    <property type="entry name" value="Sigma70_r4_2"/>
    <property type="match status" value="1"/>
</dbReference>
<dbReference type="Pfam" id="PF04542">
    <property type="entry name" value="Sigma70_r2"/>
    <property type="match status" value="1"/>
</dbReference>
<dbReference type="GO" id="GO:0006352">
    <property type="term" value="P:DNA-templated transcription initiation"/>
    <property type="evidence" value="ECO:0007669"/>
    <property type="project" value="InterPro"/>
</dbReference>
<dbReference type="GO" id="GO:0003677">
    <property type="term" value="F:DNA binding"/>
    <property type="evidence" value="ECO:0007669"/>
    <property type="project" value="InterPro"/>
</dbReference>
<evidence type="ECO:0000313" key="7">
    <source>
        <dbReference type="EMBL" id="TJY64284.1"/>
    </source>
</evidence>
<dbReference type="RefSeq" id="WP_136821344.1">
    <property type="nucleotide sequence ID" value="NZ_BMJX01000004.1"/>
</dbReference>
<evidence type="ECO:0000256" key="3">
    <source>
        <dbReference type="ARBA" id="ARBA00023082"/>
    </source>
</evidence>
<feature type="domain" description="RNA polymerase sigma-70 region 2" evidence="5">
    <location>
        <begin position="8"/>
        <end position="75"/>
    </location>
</feature>
<dbReference type="InterPro" id="IPR039425">
    <property type="entry name" value="RNA_pol_sigma-70-like"/>
</dbReference>
<comment type="caution">
    <text evidence="7">The sequence shown here is derived from an EMBL/GenBank/DDBJ whole genome shotgun (WGS) entry which is preliminary data.</text>
</comment>
<organism evidence="7 8">
    <name type="scientific">Sphingobacterium alkalisoli</name>
    <dbReference type="NCBI Taxonomy" id="1874115"/>
    <lineage>
        <taxon>Bacteria</taxon>
        <taxon>Pseudomonadati</taxon>
        <taxon>Bacteroidota</taxon>
        <taxon>Sphingobacteriia</taxon>
        <taxon>Sphingobacteriales</taxon>
        <taxon>Sphingobacteriaceae</taxon>
        <taxon>Sphingobacterium</taxon>
    </lineage>
</organism>
<dbReference type="Gene3D" id="1.10.1740.10">
    <property type="match status" value="1"/>
</dbReference>
<dbReference type="EMBL" id="SUKA01000004">
    <property type="protein sequence ID" value="TJY64284.1"/>
    <property type="molecule type" value="Genomic_DNA"/>
</dbReference>
<keyword evidence="8" id="KW-1185">Reference proteome</keyword>
<dbReference type="InterPro" id="IPR013249">
    <property type="entry name" value="RNA_pol_sigma70_r4_t2"/>
</dbReference>
<dbReference type="NCBIfam" id="TIGR02937">
    <property type="entry name" value="sigma70-ECF"/>
    <property type="match status" value="1"/>
</dbReference>
<name>A0A4U0GZV3_9SPHI</name>
<protein>
    <submittedName>
        <fullName evidence="7">RNA polymerase sigma-70 factor</fullName>
    </submittedName>
</protein>
<dbReference type="NCBIfam" id="TIGR02985">
    <property type="entry name" value="Sig70_bacteroi1"/>
    <property type="match status" value="1"/>
</dbReference>
<evidence type="ECO:0000259" key="5">
    <source>
        <dbReference type="Pfam" id="PF04542"/>
    </source>
</evidence>
<dbReference type="PANTHER" id="PTHR43133:SF46">
    <property type="entry name" value="RNA POLYMERASE SIGMA-70 FACTOR ECF SUBFAMILY"/>
    <property type="match status" value="1"/>
</dbReference>
<dbReference type="SUPFAM" id="SSF88659">
    <property type="entry name" value="Sigma3 and sigma4 domains of RNA polymerase sigma factors"/>
    <property type="match status" value="1"/>
</dbReference>
<evidence type="ECO:0000259" key="6">
    <source>
        <dbReference type="Pfam" id="PF08281"/>
    </source>
</evidence>